<name>A0A1T4XYR2_9BACT</name>
<gene>
    <name evidence="1" type="ORF">SAMN02745166_02195</name>
</gene>
<dbReference type="OrthoDB" id="8858565at2"/>
<evidence type="ECO:0000313" key="2">
    <source>
        <dbReference type="Proteomes" id="UP000190774"/>
    </source>
</evidence>
<dbReference type="EMBL" id="FUYE01000006">
    <property type="protein sequence ID" value="SKA94694.1"/>
    <property type="molecule type" value="Genomic_DNA"/>
</dbReference>
<accession>A0A1T4XYR2</accession>
<dbReference type="InterPro" id="IPR018691">
    <property type="entry name" value="DUF2188"/>
</dbReference>
<dbReference type="Proteomes" id="UP000190774">
    <property type="component" value="Unassembled WGS sequence"/>
</dbReference>
<dbReference type="AlphaFoldDB" id="A0A1T4XYR2"/>
<organism evidence="1 2">
    <name type="scientific">Prosthecobacter debontii</name>
    <dbReference type="NCBI Taxonomy" id="48467"/>
    <lineage>
        <taxon>Bacteria</taxon>
        <taxon>Pseudomonadati</taxon>
        <taxon>Verrucomicrobiota</taxon>
        <taxon>Verrucomicrobiia</taxon>
        <taxon>Verrucomicrobiales</taxon>
        <taxon>Verrucomicrobiaceae</taxon>
        <taxon>Prosthecobacter</taxon>
    </lineage>
</organism>
<dbReference type="RefSeq" id="WP_078813404.1">
    <property type="nucleotide sequence ID" value="NZ_FUYE01000006.1"/>
</dbReference>
<keyword evidence="2" id="KW-1185">Reference proteome</keyword>
<evidence type="ECO:0000313" key="1">
    <source>
        <dbReference type="EMBL" id="SKA94694.1"/>
    </source>
</evidence>
<proteinExistence type="predicted"/>
<reference evidence="2" key="1">
    <citation type="submission" date="2017-02" db="EMBL/GenBank/DDBJ databases">
        <authorList>
            <person name="Varghese N."/>
            <person name="Submissions S."/>
        </authorList>
    </citation>
    <scope>NUCLEOTIDE SEQUENCE [LARGE SCALE GENOMIC DNA]</scope>
    <source>
        <strain evidence="2">ATCC 700200</strain>
    </source>
</reference>
<sequence>MKTYHLSPTELGWKLTLEGFDDPVETYPDHTKADALSRSIDIITSTSAAASLRIHRTDGTFEEERTYPRAADPVASVG</sequence>
<protein>
    <recommendedName>
        <fullName evidence="3">DUF2188 domain-containing protein</fullName>
    </recommendedName>
</protein>
<dbReference type="Pfam" id="PF09954">
    <property type="entry name" value="DUF2188"/>
    <property type="match status" value="1"/>
</dbReference>
<evidence type="ECO:0008006" key="3">
    <source>
        <dbReference type="Google" id="ProtNLM"/>
    </source>
</evidence>